<protein>
    <submittedName>
        <fullName evidence="4">Uncharacterized protein LOC115624981</fullName>
    </submittedName>
</protein>
<keyword evidence="3" id="KW-1185">Reference proteome</keyword>
<dbReference type="OrthoDB" id="7861545at2759"/>
<dbReference type="Proteomes" id="UP000504634">
    <property type="component" value="Unplaced"/>
</dbReference>
<evidence type="ECO:0000313" key="3">
    <source>
        <dbReference type="Proteomes" id="UP000504634"/>
    </source>
</evidence>
<name>A0A6J2TG42_DROLE</name>
<evidence type="ECO:0000313" key="4">
    <source>
        <dbReference type="RefSeq" id="XP_030375701.1"/>
    </source>
</evidence>
<sequence>MGKIFAIITLLAGVLCFTRALEGQAGAVPNTVVQTGADGTIIQNGKGGTYLQGPGGTILHNSAGGTILQNGAGSIYTRPDGRRVLVGSNGQTLVTRPDSDEDSSDSGEYDKWISDSGDNQNVIINGQSYGSGSGGNVLIGGQNGVFINGGQTVRVVNGGLQLTEGGRDYVFKPRAPGVTEQEQVEINGHPATVFYEQGGVRVERQDGTVLAYGINGEGLFMGDKQAYAKRKEILADIPRQTAQIGEEVRRSMEKLQAELQQSLGNIRLGPWF</sequence>
<evidence type="ECO:0000256" key="1">
    <source>
        <dbReference type="SAM" id="MobiDB-lite"/>
    </source>
</evidence>
<dbReference type="AlphaFoldDB" id="A0A6J2TG42"/>
<dbReference type="GeneID" id="115624981"/>
<feature type="region of interest" description="Disordered" evidence="1">
    <location>
        <begin position="86"/>
        <end position="111"/>
    </location>
</feature>
<reference evidence="4" key="1">
    <citation type="submission" date="2025-08" db="UniProtKB">
        <authorList>
            <consortium name="RefSeq"/>
        </authorList>
    </citation>
    <scope>IDENTIFICATION</scope>
    <source>
        <strain evidence="4">11010-0011.00</strain>
        <tissue evidence="4">Whole body</tissue>
    </source>
</reference>
<gene>
    <name evidence="4" type="primary">LOC115624981</name>
</gene>
<evidence type="ECO:0000256" key="2">
    <source>
        <dbReference type="SAM" id="SignalP"/>
    </source>
</evidence>
<proteinExistence type="predicted"/>
<dbReference type="RefSeq" id="XP_030375701.1">
    <property type="nucleotide sequence ID" value="XM_030519841.1"/>
</dbReference>
<accession>A0A6J2TG42</accession>
<feature type="chain" id="PRO_5026695177" evidence="2">
    <location>
        <begin position="21"/>
        <end position="272"/>
    </location>
</feature>
<organism evidence="3 4">
    <name type="scientific">Drosophila lebanonensis</name>
    <name type="common">Fruit fly</name>
    <name type="synonym">Scaptodrosophila lebanonensis</name>
    <dbReference type="NCBI Taxonomy" id="7225"/>
    <lineage>
        <taxon>Eukaryota</taxon>
        <taxon>Metazoa</taxon>
        <taxon>Ecdysozoa</taxon>
        <taxon>Arthropoda</taxon>
        <taxon>Hexapoda</taxon>
        <taxon>Insecta</taxon>
        <taxon>Pterygota</taxon>
        <taxon>Neoptera</taxon>
        <taxon>Endopterygota</taxon>
        <taxon>Diptera</taxon>
        <taxon>Brachycera</taxon>
        <taxon>Muscomorpha</taxon>
        <taxon>Ephydroidea</taxon>
        <taxon>Drosophilidae</taxon>
        <taxon>Scaptodrosophila</taxon>
    </lineage>
</organism>
<keyword evidence="2" id="KW-0732">Signal</keyword>
<feature type="signal peptide" evidence="2">
    <location>
        <begin position="1"/>
        <end position="20"/>
    </location>
</feature>